<accession>A0AAU9RFZ5</accession>
<dbReference type="InterPro" id="IPR055414">
    <property type="entry name" value="LRR_R13L4/SHOC2-like"/>
</dbReference>
<dbReference type="Proteomes" id="UP000836841">
    <property type="component" value="Chromosome 1"/>
</dbReference>
<dbReference type="GO" id="GO:0043531">
    <property type="term" value="F:ADP binding"/>
    <property type="evidence" value="ECO:0007669"/>
    <property type="project" value="InterPro"/>
</dbReference>
<dbReference type="Pfam" id="PF00931">
    <property type="entry name" value="NB-ARC"/>
    <property type="match status" value="1"/>
</dbReference>
<comment type="similarity">
    <text evidence="1">Belongs to the disease resistance NB-LRR family.</text>
</comment>
<gene>
    <name evidence="10" type="ORF">TAV2_LOCUS1324</name>
</gene>
<evidence type="ECO:0000256" key="6">
    <source>
        <dbReference type="ARBA" id="ARBA00022840"/>
    </source>
</evidence>
<dbReference type="Gene3D" id="1.10.10.10">
    <property type="entry name" value="Winged helix-like DNA-binding domain superfamily/Winged helix DNA-binding domain"/>
    <property type="match status" value="1"/>
</dbReference>
<dbReference type="FunFam" id="1.10.8.430:FF:000003">
    <property type="entry name" value="Probable disease resistance protein At5g66910"/>
    <property type="match status" value="1"/>
</dbReference>
<proteinExistence type="inferred from homology"/>
<keyword evidence="2" id="KW-0433">Leucine-rich repeat</keyword>
<keyword evidence="3" id="KW-0677">Repeat</keyword>
<organism evidence="10 11">
    <name type="scientific">Thlaspi arvense</name>
    <name type="common">Field penny-cress</name>
    <dbReference type="NCBI Taxonomy" id="13288"/>
    <lineage>
        <taxon>Eukaryota</taxon>
        <taxon>Viridiplantae</taxon>
        <taxon>Streptophyta</taxon>
        <taxon>Embryophyta</taxon>
        <taxon>Tracheophyta</taxon>
        <taxon>Spermatophyta</taxon>
        <taxon>Magnoliopsida</taxon>
        <taxon>eudicotyledons</taxon>
        <taxon>Gunneridae</taxon>
        <taxon>Pentapetalae</taxon>
        <taxon>rosids</taxon>
        <taxon>malvids</taxon>
        <taxon>Brassicales</taxon>
        <taxon>Brassicaceae</taxon>
        <taxon>Thlaspideae</taxon>
        <taxon>Thlaspi</taxon>
    </lineage>
</organism>
<dbReference type="SUPFAM" id="SSF52058">
    <property type="entry name" value="L domain-like"/>
    <property type="match status" value="1"/>
</dbReference>
<dbReference type="InterPro" id="IPR050905">
    <property type="entry name" value="Plant_NBS-LRR"/>
</dbReference>
<dbReference type="Gene3D" id="3.80.10.10">
    <property type="entry name" value="Ribonuclease Inhibitor"/>
    <property type="match status" value="1"/>
</dbReference>
<evidence type="ECO:0000256" key="5">
    <source>
        <dbReference type="ARBA" id="ARBA00022821"/>
    </source>
</evidence>
<dbReference type="PANTHER" id="PTHR33463:SF220">
    <property type="entry name" value="NB-ARC DOMAIN-CONTAINING PROTEIN"/>
    <property type="match status" value="1"/>
</dbReference>
<dbReference type="PRINTS" id="PR00364">
    <property type="entry name" value="DISEASERSIST"/>
</dbReference>
<dbReference type="FunFam" id="3.40.50.300:FF:001091">
    <property type="entry name" value="Probable disease resistance protein At1g61300"/>
    <property type="match status" value="1"/>
</dbReference>
<keyword evidence="5" id="KW-0611">Plant defense</keyword>
<feature type="domain" description="Disease resistance R13L4/SHOC-2-like LRR" evidence="9">
    <location>
        <begin position="386"/>
        <end position="651"/>
    </location>
</feature>
<feature type="domain" description="Disease resistance protein winged helix" evidence="8">
    <location>
        <begin position="246"/>
        <end position="308"/>
    </location>
</feature>
<evidence type="ECO:0008006" key="12">
    <source>
        <dbReference type="Google" id="ProtNLM"/>
    </source>
</evidence>
<keyword evidence="11" id="KW-1185">Reference proteome</keyword>
<dbReference type="PANTHER" id="PTHR33463">
    <property type="entry name" value="NB-ARC DOMAIN-CONTAINING PROTEIN-RELATED"/>
    <property type="match status" value="1"/>
</dbReference>
<dbReference type="InterPro" id="IPR027417">
    <property type="entry name" value="P-loop_NTPase"/>
</dbReference>
<evidence type="ECO:0000313" key="11">
    <source>
        <dbReference type="Proteomes" id="UP000836841"/>
    </source>
</evidence>
<evidence type="ECO:0000256" key="4">
    <source>
        <dbReference type="ARBA" id="ARBA00022741"/>
    </source>
</evidence>
<dbReference type="SUPFAM" id="SSF52540">
    <property type="entry name" value="P-loop containing nucleoside triphosphate hydrolases"/>
    <property type="match status" value="1"/>
</dbReference>
<protein>
    <recommendedName>
        <fullName evidence="12">NB-ARC domain-containing protein</fullName>
    </recommendedName>
</protein>
<dbReference type="FunFam" id="1.10.10.10:FF:000322">
    <property type="entry name" value="Probable disease resistance protein At1g63360"/>
    <property type="match status" value="1"/>
</dbReference>
<evidence type="ECO:0000256" key="3">
    <source>
        <dbReference type="ARBA" id="ARBA00022737"/>
    </source>
</evidence>
<evidence type="ECO:0000256" key="2">
    <source>
        <dbReference type="ARBA" id="ARBA00022614"/>
    </source>
</evidence>
<name>A0AAU9RFZ5_THLAR</name>
<evidence type="ECO:0000256" key="1">
    <source>
        <dbReference type="ARBA" id="ARBA00008894"/>
    </source>
</evidence>
<keyword evidence="4" id="KW-0547">Nucleotide-binding</keyword>
<sequence>MKDGARVLGLYGMGGVGKTTLLASINNKLVEEVYDFDLVIWVLASEDLQYEGIQDQILRRLRVDEDWEKETEEEKAYEIYNILDGKKFVLLLDDLWSKVDLNKVGVPRVTQQNGSKIVFTSRFEKICGDMEADEVMEVARLSPDEAWELFQEQLGALTLRSHPEIPTLARVVASICYGLPLALNAVGKSMADTRDVLEWSHAIEALVSCNEEFLLCTKERVFPLLKFSYDRLEDEKAKLCFLYCSLFPEAHEINKDDLIEYWKCEGLIDGSRGEEKQGRDIINLLVSAQLLMNCPGRVKMHGLVREVALLIATDFGKQNNILCVKSGLWLDQMPKDISWKVARRVCLMSNQIAEISCNPNCPNLSTLLLQKNKLVDISGEFFRFMPALVVLDLSDNEGLTGLPEEISNLVSLQYLNLSSTGIKSLPVGMMKLRSLIVLNLDFTYELEGIVGVVTSLSNLEVLKFYFSGVFIDDRLMRELQLLKHLKLLHVNVEDAAVLESLQRVVTLATCIRYLCIRKVSTPVVMLNTVALGGLQRLSVVSCKISEIKIDSRTTSPSFAQLSSITISGLEGPRDLTWVAYAQNLRYLYVMRSPSVQEVIDVEKGMRISNEHPRLGAPLKKLEHLEVSGMNELKIICQNPRALPNLREITVRACPKLPLSSRHIINN</sequence>
<keyword evidence="6" id="KW-0067">ATP-binding</keyword>
<evidence type="ECO:0000259" key="9">
    <source>
        <dbReference type="Pfam" id="PF23598"/>
    </source>
</evidence>
<dbReference type="Gene3D" id="3.40.50.300">
    <property type="entry name" value="P-loop containing nucleotide triphosphate hydrolases"/>
    <property type="match status" value="1"/>
</dbReference>
<evidence type="ECO:0000313" key="10">
    <source>
        <dbReference type="EMBL" id="CAH2037445.1"/>
    </source>
</evidence>
<dbReference type="Gene3D" id="1.10.8.430">
    <property type="entry name" value="Helical domain of apoptotic protease-activating factors"/>
    <property type="match status" value="1"/>
</dbReference>
<reference evidence="10 11" key="1">
    <citation type="submission" date="2022-03" db="EMBL/GenBank/DDBJ databases">
        <authorList>
            <person name="Nunn A."/>
            <person name="Chopra R."/>
            <person name="Nunn A."/>
            <person name="Contreras Garrido A."/>
        </authorList>
    </citation>
    <scope>NUCLEOTIDE SEQUENCE [LARGE SCALE GENOMIC DNA]</scope>
</reference>
<dbReference type="InterPro" id="IPR036388">
    <property type="entry name" value="WH-like_DNA-bd_sf"/>
</dbReference>
<dbReference type="InterPro" id="IPR002182">
    <property type="entry name" value="NB-ARC"/>
</dbReference>
<dbReference type="Pfam" id="PF23559">
    <property type="entry name" value="WHD_DRP"/>
    <property type="match status" value="1"/>
</dbReference>
<dbReference type="InterPro" id="IPR032675">
    <property type="entry name" value="LRR_dom_sf"/>
</dbReference>
<dbReference type="GO" id="GO:0006952">
    <property type="term" value="P:defense response"/>
    <property type="evidence" value="ECO:0007669"/>
    <property type="project" value="UniProtKB-KW"/>
</dbReference>
<dbReference type="EMBL" id="OU466857">
    <property type="protein sequence ID" value="CAH2037445.1"/>
    <property type="molecule type" value="Genomic_DNA"/>
</dbReference>
<dbReference type="GO" id="GO:0005524">
    <property type="term" value="F:ATP binding"/>
    <property type="evidence" value="ECO:0007669"/>
    <property type="project" value="UniProtKB-KW"/>
</dbReference>
<evidence type="ECO:0000259" key="7">
    <source>
        <dbReference type="Pfam" id="PF00931"/>
    </source>
</evidence>
<dbReference type="AlphaFoldDB" id="A0AAU9RFZ5"/>
<evidence type="ECO:0000259" key="8">
    <source>
        <dbReference type="Pfam" id="PF23559"/>
    </source>
</evidence>
<dbReference type="Pfam" id="PF23598">
    <property type="entry name" value="LRR_14"/>
    <property type="match status" value="1"/>
</dbReference>
<dbReference type="InterPro" id="IPR058922">
    <property type="entry name" value="WHD_DRP"/>
</dbReference>
<feature type="domain" description="NB-ARC" evidence="7">
    <location>
        <begin position="2"/>
        <end position="153"/>
    </location>
</feature>
<dbReference type="InterPro" id="IPR042197">
    <property type="entry name" value="Apaf_helical"/>
</dbReference>